<accession>A0A5C3KUQ1</accession>
<feature type="compositionally biased region" description="Basic and acidic residues" evidence="1">
    <location>
        <begin position="149"/>
        <end position="185"/>
    </location>
</feature>
<feature type="compositionally biased region" description="Pro residues" evidence="1">
    <location>
        <begin position="30"/>
        <end position="40"/>
    </location>
</feature>
<feature type="region of interest" description="Disordered" evidence="1">
    <location>
        <begin position="1"/>
        <end position="287"/>
    </location>
</feature>
<dbReference type="AlphaFoldDB" id="A0A5C3KUQ1"/>
<keyword evidence="4" id="KW-1185">Reference proteome</keyword>
<organism evidence="3 4">
    <name type="scientific">Coprinopsis marcescibilis</name>
    <name type="common">Agaric fungus</name>
    <name type="synonym">Psathyrella marcescibilis</name>
    <dbReference type="NCBI Taxonomy" id="230819"/>
    <lineage>
        <taxon>Eukaryota</taxon>
        <taxon>Fungi</taxon>
        <taxon>Dikarya</taxon>
        <taxon>Basidiomycota</taxon>
        <taxon>Agaricomycotina</taxon>
        <taxon>Agaricomycetes</taxon>
        <taxon>Agaricomycetidae</taxon>
        <taxon>Agaricales</taxon>
        <taxon>Agaricineae</taxon>
        <taxon>Psathyrellaceae</taxon>
        <taxon>Coprinopsis</taxon>
    </lineage>
</organism>
<feature type="domain" description="DUF3752" evidence="2">
    <location>
        <begin position="189"/>
        <end position="337"/>
    </location>
</feature>
<feature type="compositionally biased region" description="Basic and acidic residues" evidence="1">
    <location>
        <begin position="228"/>
        <end position="241"/>
    </location>
</feature>
<evidence type="ECO:0000313" key="4">
    <source>
        <dbReference type="Proteomes" id="UP000307440"/>
    </source>
</evidence>
<reference evidence="3 4" key="1">
    <citation type="journal article" date="2019" name="Nat. Ecol. Evol.">
        <title>Megaphylogeny resolves global patterns of mushroom evolution.</title>
        <authorList>
            <person name="Varga T."/>
            <person name="Krizsan K."/>
            <person name="Foldi C."/>
            <person name="Dima B."/>
            <person name="Sanchez-Garcia M."/>
            <person name="Sanchez-Ramirez S."/>
            <person name="Szollosi G.J."/>
            <person name="Szarkandi J.G."/>
            <person name="Papp V."/>
            <person name="Albert L."/>
            <person name="Andreopoulos W."/>
            <person name="Angelini C."/>
            <person name="Antonin V."/>
            <person name="Barry K.W."/>
            <person name="Bougher N.L."/>
            <person name="Buchanan P."/>
            <person name="Buyck B."/>
            <person name="Bense V."/>
            <person name="Catcheside P."/>
            <person name="Chovatia M."/>
            <person name="Cooper J."/>
            <person name="Damon W."/>
            <person name="Desjardin D."/>
            <person name="Finy P."/>
            <person name="Geml J."/>
            <person name="Haridas S."/>
            <person name="Hughes K."/>
            <person name="Justo A."/>
            <person name="Karasinski D."/>
            <person name="Kautmanova I."/>
            <person name="Kiss B."/>
            <person name="Kocsube S."/>
            <person name="Kotiranta H."/>
            <person name="LaButti K.M."/>
            <person name="Lechner B.E."/>
            <person name="Liimatainen K."/>
            <person name="Lipzen A."/>
            <person name="Lukacs Z."/>
            <person name="Mihaltcheva S."/>
            <person name="Morgado L.N."/>
            <person name="Niskanen T."/>
            <person name="Noordeloos M.E."/>
            <person name="Ohm R.A."/>
            <person name="Ortiz-Santana B."/>
            <person name="Ovrebo C."/>
            <person name="Racz N."/>
            <person name="Riley R."/>
            <person name="Savchenko A."/>
            <person name="Shiryaev A."/>
            <person name="Soop K."/>
            <person name="Spirin V."/>
            <person name="Szebenyi C."/>
            <person name="Tomsovsky M."/>
            <person name="Tulloss R.E."/>
            <person name="Uehling J."/>
            <person name="Grigoriev I.V."/>
            <person name="Vagvolgyi C."/>
            <person name="Papp T."/>
            <person name="Martin F.M."/>
            <person name="Miettinen O."/>
            <person name="Hibbett D.S."/>
            <person name="Nagy L.G."/>
        </authorList>
    </citation>
    <scope>NUCLEOTIDE SEQUENCE [LARGE SCALE GENOMIC DNA]</scope>
    <source>
        <strain evidence="3 4">CBS 121175</strain>
    </source>
</reference>
<gene>
    <name evidence="3" type="ORF">FA15DRAFT_669599</name>
</gene>
<dbReference type="OrthoDB" id="73491at2759"/>
<evidence type="ECO:0000256" key="1">
    <source>
        <dbReference type="SAM" id="MobiDB-lite"/>
    </source>
</evidence>
<dbReference type="InterPro" id="IPR046331">
    <property type="entry name" value="GPAM1-like"/>
</dbReference>
<dbReference type="PANTHER" id="PTHR46370">
    <property type="entry name" value="GPALPP MOTIFS-CONTAINING PROTEIN 1"/>
    <property type="match status" value="1"/>
</dbReference>
<dbReference type="PANTHER" id="PTHR46370:SF1">
    <property type="entry name" value="GPALPP MOTIFS-CONTAINING PROTEIN 1"/>
    <property type="match status" value="1"/>
</dbReference>
<dbReference type="InterPro" id="IPR022226">
    <property type="entry name" value="DUF3752"/>
</dbReference>
<evidence type="ECO:0000259" key="2">
    <source>
        <dbReference type="Pfam" id="PF12572"/>
    </source>
</evidence>
<dbReference type="Proteomes" id="UP000307440">
    <property type="component" value="Unassembled WGS sequence"/>
</dbReference>
<evidence type="ECO:0000313" key="3">
    <source>
        <dbReference type="EMBL" id="TFK24371.1"/>
    </source>
</evidence>
<dbReference type="EMBL" id="ML210201">
    <property type="protein sequence ID" value="TFK24371.1"/>
    <property type="molecule type" value="Genomic_DNA"/>
</dbReference>
<dbReference type="Pfam" id="PF12572">
    <property type="entry name" value="DUF3752"/>
    <property type="match status" value="1"/>
</dbReference>
<protein>
    <recommendedName>
        <fullName evidence="2">DUF3752 domain-containing protein</fullName>
    </recommendedName>
</protein>
<name>A0A5C3KUQ1_COPMA</name>
<feature type="compositionally biased region" description="Basic and acidic residues" evidence="1">
    <location>
        <begin position="256"/>
        <end position="276"/>
    </location>
</feature>
<proteinExistence type="predicted"/>
<sequence length="345" mass="37816">MANIGPQLPPHLQHLQGSNVGDSDEEDVGPVPPSVGPQIPPGYDVQRRKSDNEGEATGPTAGPTIPAHLLKKRNTSEDKRGNKKSMGPVAGPSRPSPERQPATGSSNKRVLGPTLPSYGPTYDPRTFSRAQDEDDSDDDVGPKPLPAGMKHEESDAVKEFIEKEERRKKHLEESNKPKAAKRDEWMLVPPSHSDLLGNLDPTKMKKGRQFSKNTAERSNDMSLWTETPAERQQRLADEITGKKRRAADTAPIDDDVDKKKRKQEEALIRRGVEEHTKKKRGGALVEQHAAAAKTADSDEAPVIWDHARDMAIGGRLMDDGKRDTMLKEAKGLGSRFSSGKSGGFL</sequence>